<comment type="caution">
    <text evidence="2">The sequence shown here is derived from an EMBL/GenBank/DDBJ whole genome shotgun (WGS) entry which is preliminary data.</text>
</comment>
<gene>
    <name evidence="2" type="ORF">BG006_000668</name>
</gene>
<dbReference type="Proteomes" id="UP000696485">
    <property type="component" value="Unassembled WGS sequence"/>
</dbReference>
<sequence>MEQHQRRGPAPQILAPSAHPDLPISVVTGPVSFPGLRQKPDRTLIRTSVDLKQIPQKNTKTIEMAQATRSKIERDLLQHCPQRIKTLCISAPRFHTILQTLQVEPTPPDQGTWEDKNPFSTHSSASSVSTWSSVSSSSVSSSSAHSSRSSTASLSYQWNLPRISGKLSRLSRLELFDVHYDFDLEAVIDFLQTHDQIYGTIREIKVGGPDDLGRSTPSGLIRILQSLKRLKVLDMTDWREAIKYLDMIPTKHLETLLLGNVRMTTLNSGGSTTGTETEQQAAMTEDQEDPQIRTLKRCRRLKELRMPVLVDNLFEWAVQDRKRRQRLAGQWVYGPEPVHIQVVHLSGSNTGPLVSTLVDVADAFRDSLQTLQSTSWSDMAETLSCCQPLTWNWCLPRLQVLDLQGEIACRFKIQALEHCPELRVLRLSLPHSVLPSPSTGTRGRTDNESVEGDGIRRSILPKLQELSIAGEWGLDDSSLLGMAEAVPTLTRLSLLRCEGLSAAGLAHAVPSFRVLYWLEVNKAWRSELESVVSISNTDSRVHIEFS</sequence>
<feature type="compositionally biased region" description="Low complexity" evidence="1">
    <location>
        <begin position="268"/>
        <end position="284"/>
    </location>
</feature>
<dbReference type="Gene3D" id="3.80.10.10">
    <property type="entry name" value="Ribonuclease Inhibitor"/>
    <property type="match status" value="1"/>
</dbReference>
<organism evidence="2 3">
    <name type="scientific">Podila minutissima</name>
    <dbReference type="NCBI Taxonomy" id="64525"/>
    <lineage>
        <taxon>Eukaryota</taxon>
        <taxon>Fungi</taxon>
        <taxon>Fungi incertae sedis</taxon>
        <taxon>Mucoromycota</taxon>
        <taxon>Mortierellomycotina</taxon>
        <taxon>Mortierellomycetes</taxon>
        <taxon>Mortierellales</taxon>
        <taxon>Mortierellaceae</taxon>
        <taxon>Podila</taxon>
    </lineage>
</organism>
<proteinExistence type="predicted"/>
<protein>
    <submittedName>
        <fullName evidence="2">Uncharacterized protein</fullName>
    </submittedName>
</protein>
<accession>A0A9P5SPC4</accession>
<dbReference type="SUPFAM" id="SSF52047">
    <property type="entry name" value="RNI-like"/>
    <property type="match status" value="1"/>
</dbReference>
<feature type="region of interest" description="Disordered" evidence="1">
    <location>
        <begin position="104"/>
        <end position="128"/>
    </location>
</feature>
<evidence type="ECO:0000313" key="3">
    <source>
        <dbReference type="Proteomes" id="UP000696485"/>
    </source>
</evidence>
<reference evidence="2" key="1">
    <citation type="journal article" date="2020" name="Fungal Divers.">
        <title>Resolving the Mortierellaceae phylogeny through synthesis of multi-gene phylogenetics and phylogenomics.</title>
        <authorList>
            <person name="Vandepol N."/>
            <person name="Liber J."/>
            <person name="Desiro A."/>
            <person name="Na H."/>
            <person name="Kennedy M."/>
            <person name="Barry K."/>
            <person name="Grigoriev I.V."/>
            <person name="Miller A.N."/>
            <person name="O'Donnell K."/>
            <person name="Stajich J.E."/>
            <person name="Bonito G."/>
        </authorList>
    </citation>
    <scope>NUCLEOTIDE SEQUENCE</scope>
    <source>
        <strain evidence="2">NVP1</strain>
    </source>
</reference>
<evidence type="ECO:0000313" key="2">
    <source>
        <dbReference type="EMBL" id="KAF9335208.1"/>
    </source>
</evidence>
<keyword evidence="3" id="KW-1185">Reference proteome</keyword>
<name>A0A9P5SPC4_9FUNG</name>
<dbReference type="AlphaFoldDB" id="A0A9P5SPC4"/>
<evidence type="ECO:0000256" key="1">
    <source>
        <dbReference type="SAM" id="MobiDB-lite"/>
    </source>
</evidence>
<dbReference type="EMBL" id="JAAAUY010000111">
    <property type="protein sequence ID" value="KAF9335208.1"/>
    <property type="molecule type" value="Genomic_DNA"/>
</dbReference>
<feature type="region of interest" description="Disordered" evidence="1">
    <location>
        <begin position="268"/>
        <end position="289"/>
    </location>
</feature>
<dbReference type="InterPro" id="IPR032675">
    <property type="entry name" value="LRR_dom_sf"/>
</dbReference>